<evidence type="ECO:0000313" key="3">
    <source>
        <dbReference type="Proteomes" id="UP000579945"/>
    </source>
</evidence>
<keyword evidence="1" id="KW-0732">Signal</keyword>
<proteinExistence type="predicted"/>
<accession>A0A7W5VBD5</accession>
<feature type="chain" id="PRO_5030690885" description="Lipoprotein" evidence="1">
    <location>
        <begin position="22"/>
        <end position="290"/>
    </location>
</feature>
<organism evidence="2 3">
    <name type="scientific">Nonomuraea dietziae</name>
    <dbReference type="NCBI Taxonomy" id="65515"/>
    <lineage>
        <taxon>Bacteria</taxon>
        <taxon>Bacillati</taxon>
        <taxon>Actinomycetota</taxon>
        <taxon>Actinomycetes</taxon>
        <taxon>Streptosporangiales</taxon>
        <taxon>Streptosporangiaceae</taxon>
        <taxon>Nonomuraea</taxon>
    </lineage>
</organism>
<name>A0A7W5VBD5_9ACTN</name>
<dbReference type="GeneID" id="95392634"/>
<dbReference type="EMBL" id="JACIBV010000001">
    <property type="protein sequence ID" value="MBB3730490.1"/>
    <property type="molecule type" value="Genomic_DNA"/>
</dbReference>
<protein>
    <recommendedName>
        <fullName evidence="4">Lipoprotein</fullName>
    </recommendedName>
</protein>
<evidence type="ECO:0000256" key="1">
    <source>
        <dbReference type="SAM" id="SignalP"/>
    </source>
</evidence>
<gene>
    <name evidence="2" type="ORF">FHR33_006350</name>
</gene>
<dbReference type="AlphaFoldDB" id="A0A7W5VBD5"/>
<dbReference type="Proteomes" id="UP000579945">
    <property type="component" value="Unassembled WGS sequence"/>
</dbReference>
<dbReference type="PROSITE" id="PS51257">
    <property type="entry name" value="PROKAR_LIPOPROTEIN"/>
    <property type="match status" value="1"/>
</dbReference>
<evidence type="ECO:0000313" key="2">
    <source>
        <dbReference type="EMBL" id="MBB3730490.1"/>
    </source>
</evidence>
<dbReference type="RefSeq" id="WP_183655251.1">
    <property type="nucleotide sequence ID" value="NZ_BAAAXX010000160.1"/>
</dbReference>
<comment type="caution">
    <text evidence="2">The sequence shown here is derived from an EMBL/GenBank/DDBJ whole genome shotgun (WGS) entry which is preliminary data.</text>
</comment>
<feature type="signal peptide" evidence="1">
    <location>
        <begin position="1"/>
        <end position="21"/>
    </location>
</feature>
<sequence length="290" mass="32176">MRRATALLVLALAVGCGGTAAQTAAPSPEAQGVEQRKEAEMATCMKQKGFKYVAYVSPPIQLSDQRKKAFSGDYESMRAERAKYGFGHFSFYVYPKEYENNPMVKPDNPDINPNWAIQSSLSAEQRKSYQSASEACYATIMKKITGKEVKSMMDHFEQADKAKTQALARELDSDPALAEKAKAMADCLTGKGYRVGKSNPTAIAQRGSAEIRAQVVQLGKTDDVDDSKLEPGTYYEPTLTAEQARPYLTKEIKVALDDLECGRDFYAAYLPKEQEIRRRIDLEYGMEGTP</sequence>
<reference evidence="2 3" key="1">
    <citation type="submission" date="2020-08" db="EMBL/GenBank/DDBJ databases">
        <title>Sequencing the genomes of 1000 actinobacteria strains.</title>
        <authorList>
            <person name="Klenk H.-P."/>
        </authorList>
    </citation>
    <scope>NUCLEOTIDE SEQUENCE [LARGE SCALE GENOMIC DNA]</scope>
    <source>
        <strain evidence="2 3">DSM 44320</strain>
    </source>
</reference>
<evidence type="ECO:0008006" key="4">
    <source>
        <dbReference type="Google" id="ProtNLM"/>
    </source>
</evidence>
<keyword evidence="3" id="KW-1185">Reference proteome</keyword>